<keyword evidence="2" id="KW-1185">Reference proteome</keyword>
<dbReference type="RefSeq" id="WP_268060239.1">
    <property type="nucleotide sequence ID" value="NZ_JAPQFJ010000003.1"/>
</dbReference>
<protein>
    <submittedName>
        <fullName evidence="1">Uncharacterized protein</fullName>
    </submittedName>
</protein>
<evidence type="ECO:0000313" key="2">
    <source>
        <dbReference type="Proteomes" id="UP001144612"/>
    </source>
</evidence>
<name>A0ABT4D6A7_9CLOT</name>
<proteinExistence type="predicted"/>
<dbReference type="EMBL" id="JAPQFJ010000003">
    <property type="protein sequence ID" value="MCY6957835.1"/>
    <property type="molecule type" value="Genomic_DNA"/>
</dbReference>
<evidence type="ECO:0000313" key="1">
    <source>
        <dbReference type="EMBL" id="MCY6957835.1"/>
    </source>
</evidence>
<gene>
    <name evidence="1" type="ORF">OW729_04355</name>
</gene>
<organism evidence="1 2">
    <name type="scientific">Clostridium brassicae</name>
    <dbReference type="NCBI Taxonomy" id="2999072"/>
    <lineage>
        <taxon>Bacteria</taxon>
        <taxon>Bacillati</taxon>
        <taxon>Bacillota</taxon>
        <taxon>Clostridia</taxon>
        <taxon>Eubacteriales</taxon>
        <taxon>Clostridiaceae</taxon>
        <taxon>Clostridium</taxon>
    </lineage>
</organism>
<reference evidence="1" key="1">
    <citation type="submission" date="2022-12" db="EMBL/GenBank/DDBJ databases">
        <title>Clostridium sp. nov., isolated from industrial wastewater.</title>
        <authorList>
            <person name="Jiayan W."/>
        </authorList>
    </citation>
    <scope>NUCLEOTIDE SEQUENCE</scope>
    <source>
        <strain evidence="1">ZC22-4</strain>
    </source>
</reference>
<accession>A0ABT4D6A7</accession>
<comment type="caution">
    <text evidence="1">The sequence shown here is derived from an EMBL/GenBank/DDBJ whole genome shotgun (WGS) entry which is preliminary data.</text>
</comment>
<dbReference type="Proteomes" id="UP001144612">
    <property type="component" value="Unassembled WGS sequence"/>
</dbReference>
<sequence>MHEITIYFLDGSNLKFGECNEKCVESLVKWLDSDIRETFKIDIPNLDITKCIRKELITFVDIK</sequence>